<dbReference type="RefSeq" id="WP_152771459.1">
    <property type="nucleotide sequence ID" value="NZ_VJZC01000061.1"/>
</dbReference>
<dbReference type="Pfam" id="PF00005">
    <property type="entry name" value="ABC_tran"/>
    <property type="match status" value="2"/>
</dbReference>
<evidence type="ECO:0000256" key="5">
    <source>
        <dbReference type="ARBA" id="ARBA00022741"/>
    </source>
</evidence>
<dbReference type="Gene3D" id="3.40.50.300">
    <property type="entry name" value="P-loop containing nucleotide triphosphate hydrolases"/>
    <property type="match status" value="2"/>
</dbReference>
<dbReference type="InterPro" id="IPR027417">
    <property type="entry name" value="P-loop_NTPase"/>
</dbReference>
<evidence type="ECO:0000256" key="4">
    <source>
        <dbReference type="ARBA" id="ARBA00022737"/>
    </source>
</evidence>
<evidence type="ECO:0000256" key="8">
    <source>
        <dbReference type="ARBA" id="ARBA00023136"/>
    </source>
</evidence>
<evidence type="ECO:0000313" key="12">
    <source>
        <dbReference type="Proteomes" id="UP000400924"/>
    </source>
</evidence>
<keyword evidence="4" id="KW-0677">Repeat</keyword>
<dbReference type="InterPro" id="IPR050107">
    <property type="entry name" value="ABC_carbohydrate_import_ATPase"/>
</dbReference>
<dbReference type="OrthoDB" id="39350at2"/>
<protein>
    <submittedName>
        <fullName evidence="11">ATP-binding cassette domain-containing protein</fullName>
    </submittedName>
</protein>
<dbReference type="SMART" id="SM00382">
    <property type="entry name" value="AAA"/>
    <property type="match status" value="2"/>
</dbReference>
<keyword evidence="2" id="KW-1003">Cell membrane</keyword>
<dbReference type="GO" id="GO:0016887">
    <property type="term" value="F:ATP hydrolysis activity"/>
    <property type="evidence" value="ECO:0007669"/>
    <property type="project" value="InterPro"/>
</dbReference>
<feature type="domain" description="ABC transporter" evidence="10">
    <location>
        <begin position="6"/>
        <end position="241"/>
    </location>
</feature>
<reference evidence="11 12" key="1">
    <citation type="submission" date="2019-07" db="EMBL/GenBank/DDBJ databases">
        <title>New species of Amycolatopsis and Streptomyces.</title>
        <authorList>
            <person name="Duangmal K."/>
            <person name="Teo W.F.A."/>
            <person name="Lipun K."/>
        </authorList>
    </citation>
    <scope>NUCLEOTIDE SEQUENCE [LARGE SCALE GENOMIC DNA]</scope>
    <source>
        <strain evidence="11 12">NBRC 106415</strain>
    </source>
</reference>
<evidence type="ECO:0000256" key="6">
    <source>
        <dbReference type="ARBA" id="ARBA00022840"/>
    </source>
</evidence>
<evidence type="ECO:0000256" key="3">
    <source>
        <dbReference type="ARBA" id="ARBA00022597"/>
    </source>
</evidence>
<evidence type="ECO:0000259" key="10">
    <source>
        <dbReference type="PROSITE" id="PS50893"/>
    </source>
</evidence>
<dbReference type="InterPro" id="IPR003593">
    <property type="entry name" value="AAA+_ATPase"/>
</dbReference>
<keyword evidence="12" id="KW-1185">Reference proteome</keyword>
<dbReference type="InterPro" id="IPR003439">
    <property type="entry name" value="ABC_transporter-like_ATP-bd"/>
</dbReference>
<proteinExistence type="predicted"/>
<evidence type="ECO:0000313" key="11">
    <source>
        <dbReference type="EMBL" id="MPY57873.1"/>
    </source>
</evidence>
<dbReference type="AlphaFoldDB" id="A0A5N8XEC8"/>
<keyword evidence="8" id="KW-0472">Membrane</keyword>
<dbReference type="CDD" id="cd03216">
    <property type="entry name" value="ABC_Carb_Monos_I"/>
    <property type="match status" value="1"/>
</dbReference>
<comment type="caution">
    <text evidence="11">The sequence shown here is derived from an EMBL/GenBank/DDBJ whole genome shotgun (WGS) entry which is preliminary data.</text>
</comment>
<dbReference type="PANTHER" id="PTHR43790">
    <property type="entry name" value="CARBOHYDRATE TRANSPORT ATP-BINDING PROTEIN MG119-RELATED"/>
    <property type="match status" value="1"/>
</dbReference>
<organism evidence="11 12">
    <name type="scientific">Streptomyces spongiae</name>
    <dbReference type="NCBI Taxonomy" id="565072"/>
    <lineage>
        <taxon>Bacteria</taxon>
        <taxon>Bacillati</taxon>
        <taxon>Actinomycetota</taxon>
        <taxon>Actinomycetes</taxon>
        <taxon>Kitasatosporales</taxon>
        <taxon>Streptomycetaceae</taxon>
        <taxon>Streptomyces</taxon>
    </lineage>
</organism>
<dbReference type="CDD" id="cd03215">
    <property type="entry name" value="ABC_Carb_Monos_II"/>
    <property type="match status" value="1"/>
</dbReference>
<dbReference type="InterPro" id="IPR017871">
    <property type="entry name" value="ABC_transporter-like_CS"/>
</dbReference>
<dbReference type="SUPFAM" id="SSF52540">
    <property type="entry name" value="P-loop containing nucleoside triphosphate hydrolases"/>
    <property type="match status" value="2"/>
</dbReference>
<dbReference type="PANTHER" id="PTHR43790:SF3">
    <property type="entry name" value="D-ALLOSE IMPORT ATP-BINDING PROTEIN ALSA-RELATED"/>
    <property type="match status" value="1"/>
</dbReference>
<keyword evidence="1" id="KW-0813">Transport</keyword>
<sequence length="657" mass="67074">MTEPSLRIRGLSKSFGGVRALGGVDLTVPMGQVHALLGHNGAGKSTLIKCLGGAFPPDAGTIGVGGRTYTRLSPRESIAAGVAIIFQTLSVVDALTVAENIFLGQEWTRFGRIDRKAQEEVAAGLLERVAARCSPRDRVGDLPMGQRQLVEIAKALSRSASVLVLDEPTAALSGAESDALAERVEDLRAQGLAIVYVTHLLSEVERLADAVTVLRDGRVAHHAPMTGQTRRELVRAIVGRAVGDEAGAEGSAPAREHGRGVHAGSADATPRAPDGTAPNEPGEVAGVGTPSDGPTEAPGDGPAVEQAKPDADRALNAAVSGADGEGVAGTVEAIVDDAAGEAAEPDGLGARDRTGGDTEDEGPAATVGATATDGGRPPAEQVVSVAARTPRRPDAPPAPPRLTVDGLCGPGFGPVSFAVAEGERVGLYGLMGSGRTRLLETLFGGRRATGGAVRVGERAVVITRPAQALAAGIALVPGDRRRQGLFPTLSAQDNALLPAVRPLARNGVRALGAERRVFEAVADAMGLRPARPKLAAGAFSGGNQQKLVLARWINGVHGVDVLLLDEPSQGVDVGARQEIHQVVSSLAAERKAAVLFASSDPEEIVALADRCLVVAGGRIVGELSGARLTEQALLSAVHQAGTDPVPPVSPSPVQGAA</sequence>
<dbReference type="EMBL" id="VJZC01000061">
    <property type="protein sequence ID" value="MPY57873.1"/>
    <property type="molecule type" value="Genomic_DNA"/>
</dbReference>
<evidence type="ECO:0000256" key="1">
    <source>
        <dbReference type="ARBA" id="ARBA00022448"/>
    </source>
</evidence>
<keyword evidence="7" id="KW-1278">Translocase</keyword>
<name>A0A5N8XEC8_9ACTN</name>
<dbReference type="GO" id="GO:0005524">
    <property type="term" value="F:ATP binding"/>
    <property type="evidence" value="ECO:0007669"/>
    <property type="project" value="UniProtKB-KW"/>
</dbReference>
<gene>
    <name evidence="11" type="ORF">FNH08_12055</name>
</gene>
<dbReference type="Proteomes" id="UP000400924">
    <property type="component" value="Unassembled WGS sequence"/>
</dbReference>
<dbReference type="PROSITE" id="PS00211">
    <property type="entry name" value="ABC_TRANSPORTER_1"/>
    <property type="match status" value="1"/>
</dbReference>
<accession>A0A5N8XEC8</accession>
<keyword evidence="5" id="KW-0547">Nucleotide-binding</keyword>
<feature type="region of interest" description="Disordered" evidence="9">
    <location>
        <begin position="339"/>
        <end position="400"/>
    </location>
</feature>
<keyword evidence="6 11" id="KW-0067">ATP-binding</keyword>
<dbReference type="PROSITE" id="PS50893">
    <property type="entry name" value="ABC_TRANSPORTER_2"/>
    <property type="match status" value="2"/>
</dbReference>
<evidence type="ECO:0000256" key="7">
    <source>
        <dbReference type="ARBA" id="ARBA00022967"/>
    </source>
</evidence>
<evidence type="ECO:0000256" key="2">
    <source>
        <dbReference type="ARBA" id="ARBA00022475"/>
    </source>
</evidence>
<feature type="region of interest" description="Disordered" evidence="9">
    <location>
        <begin position="246"/>
        <end position="307"/>
    </location>
</feature>
<feature type="compositionally biased region" description="Low complexity" evidence="9">
    <location>
        <begin position="363"/>
        <end position="375"/>
    </location>
</feature>
<keyword evidence="3" id="KW-0762">Sugar transport</keyword>
<evidence type="ECO:0000256" key="9">
    <source>
        <dbReference type="SAM" id="MobiDB-lite"/>
    </source>
</evidence>
<feature type="domain" description="ABC transporter" evidence="10">
    <location>
        <begin position="390"/>
        <end position="641"/>
    </location>
</feature>